<gene>
    <name evidence="11" type="ORF">SYNPS1DRAFT_27261</name>
</gene>
<dbReference type="InterPro" id="IPR029058">
    <property type="entry name" value="AB_hydrolase_fold"/>
</dbReference>
<keyword evidence="3 6" id="KW-0378">Hydrolase</keyword>
<dbReference type="InterPro" id="IPR051543">
    <property type="entry name" value="Serine_Peptidase_S9A"/>
</dbReference>
<evidence type="ECO:0000256" key="3">
    <source>
        <dbReference type="ARBA" id="ARBA00022801"/>
    </source>
</evidence>
<dbReference type="EC" id="3.4.21.-" evidence="6"/>
<comment type="function">
    <text evidence="5">Serine peptidase whose precise substrate specificity remains unclear. Does not cleave peptides after a arginine or lysine residue. Regulates trans-Golgi network morphology and sorting by regulating the membrane binding of the AP-1 complex. May play a role in the regulation of synaptic vesicle exocytosis.</text>
</comment>
<dbReference type="Proteomes" id="UP000278143">
    <property type="component" value="Unassembled WGS sequence"/>
</dbReference>
<dbReference type="Gene3D" id="2.130.10.120">
    <property type="entry name" value="Prolyl oligopeptidase, N-terminal domain"/>
    <property type="match status" value="1"/>
</dbReference>
<accession>A0A4P9Z3G9</accession>
<sequence length="741" mass="83052">MLAYYHAIAALVGLALLAPLARSLPPPSSLRRAASQGTLSLQPPVAKKVPSQHKYHGTAVDDVYHWMTDKRQKQDVKMLLTAETAYAEQLLPMSNGVRKQLYDELIMTSKERKDDVAYTSRHQYYSQVVPGKQYPVYYRKTVDSSSPPTMIFDVAELGAEAGEVGNMAVNKDETMLAFAIDANGSEEYTLYFKDLSSKQLLRYKITGTTGEFVWSDTGKSIIYVRSRGGGRASHVLQHVVGNPTQKDTVLREVRADVARVSLVKSASGRFIFIREMDKNRRFSYPYLNGRSDSLVSAIQFSFPTPGEMVAIHHLNKQFLFEIRVRSEQTMTMQYYVCDEALLLNRKAYVRVLHDVDPATSELVIFHKHLAAFQRNGLTTQVSVYAFDDNGMLRPGAQSRPIELPSKSFSITPVGQPFESNTLRFIYSSLITPETIYSYDMNTGNTEKAYLNEVPGYVEANYVTDVIHADTKDVDENGKLVRIPITIAHRRDMQRTGLNRAWLTGYGAYSVSYIAQFQPNVMALLKKGFVYAIAHVRGGGELGRSWHVAGARLRKKNSFSDFALVADTLVTAKYTSHDSLVIEGGSAGGMLVGAVINERPNIAKVAILKAPFLNVVDTMMDPDNPNAYEDSTEWGTPQTSLPYYTYIRSYSPYENIRPRVKYPNILVTAGFNDPRVAYWDPAKWVAKLRASRVEDPAGDGRPHTIAMITDMNAGHYANSNILESMKQMSYKLAYAIDRLKRP</sequence>
<dbReference type="Pfam" id="PF00326">
    <property type="entry name" value="Peptidase_S9"/>
    <property type="match status" value="1"/>
</dbReference>
<dbReference type="PANTHER" id="PTHR11757">
    <property type="entry name" value="PROTEASE FAMILY S9A OLIGOPEPTIDASE"/>
    <property type="match status" value="1"/>
</dbReference>
<feature type="domain" description="Peptidase S9A N-terminal" evidence="10">
    <location>
        <begin position="43"/>
        <end position="446"/>
    </location>
</feature>
<dbReference type="InterPro" id="IPR001375">
    <property type="entry name" value="Peptidase_S9_cat"/>
</dbReference>
<evidence type="ECO:0000256" key="1">
    <source>
        <dbReference type="ARBA" id="ARBA00005228"/>
    </source>
</evidence>
<feature type="signal peptide" evidence="8">
    <location>
        <begin position="1"/>
        <end position="23"/>
    </location>
</feature>
<evidence type="ECO:0000313" key="12">
    <source>
        <dbReference type="Proteomes" id="UP000278143"/>
    </source>
</evidence>
<evidence type="ECO:0000256" key="4">
    <source>
        <dbReference type="ARBA" id="ARBA00022825"/>
    </source>
</evidence>
<comment type="similarity">
    <text evidence="1 6">Belongs to the peptidase S9A family.</text>
</comment>
<evidence type="ECO:0000256" key="5">
    <source>
        <dbReference type="ARBA" id="ARBA00045448"/>
    </source>
</evidence>
<name>A0A4P9Z3G9_9FUNG</name>
<evidence type="ECO:0000256" key="2">
    <source>
        <dbReference type="ARBA" id="ARBA00022670"/>
    </source>
</evidence>
<dbReference type="PRINTS" id="PR00862">
    <property type="entry name" value="PROLIGOPTASE"/>
</dbReference>
<dbReference type="Gene3D" id="3.40.50.1820">
    <property type="entry name" value="alpha/beta hydrolase"/>
    <property type="match status" value="1"/>
</dbReference>
<evidence type="ECO:0000313" key="11">
    <source>
        <dbReference type="EMBL" id="RKP27074.1"/>
    </source>
</evidence>
<keyword evidence="4 6" id="KW-0720">Serine protease</keyword>
<evidence type="ECO:0000256" key="6">
    <source>
        <dbReference type="RuleBase" id="RU368024"/>
    </source>
</evidence>
<keyword evidence="8" id="KW-0732">Signal</keyword>
<feature type="region of interest" description="Disordered" evidence="7">
    <location>
        <begin position="27"/>
        <end position="47"/>
    </location>
</feature>
<dbReference type="GO" id="GO:0004252">
    <property type="term" value="F:serine-type endopeptidase activity"/>
    <property type="evidence" value="ECO:0007669"/>
    <property type="project" value="UniProtKB-UniRule"/>
</dbReference>
<dbReference type="EMBL" id="KZ989275">
    <property type="protein sequence ID" value="RKP27074.1"/>
    <property type="molecule type" value="Genomic_DNA"/>
</dbReference>
<dbReference type="GO" id="GO:0006508">
    <property type="term" value="P:proteolysis"/>
    <property type="evidence" value="ECO:0007669"/>
    <property type="project" value="UniProtKB-KW"/>
</dbReference>
<dbReference type="InterPro" id="IPR002470">
    <property type="entry name" value="Peptidase_S9A"/>
</dbReference>
<dbReference type="Pfam" id="PF02897">
    <property type="entry name" value="Peptidase_S9_N"/>
    <property type="match status" value="1"/>
</dbReference>
<dbReference type="InterPro" id="IPR023302">
    <property type="entry name" value="Pept_S9A_N"/>
</dbReference>
<dbReference type="SUPFAM" id="SSF53474">
    <property type="entry name" value="alpha/beta-Hydrolases"/>
    <property type="match status" value="1"/>
</dbReference>
<organism evidence="11 12">
    <name type="scientific">Syncephalis pseudoplumigaleata</name>
    <dbReference type="NCBI Taxonomy" id="1712513"/>
    <lineage>
        <taxon>Eukaryota</taxon>
        <taxon>Fungi</taxon>
        <taxon>Fungi incertae sedis</taxon>
        <taxon>Zoopagomycota</taxon>
        <taxon>Zoopagomycotina</taxon>
        <taxon>Zoopagomycetes</taxon>
        <taxon>Zoopagales</taxon>
        <taxon>Piptocephalidaceae</taxon>
        <taxon>Syncephalis</taxon>
    </lineage>
</organism>
<dbReference type="OrthoDB" id="248387at2759"/>
<feature type="domain" description="Peptidase S9 prolyl oligopeptidase catalytic" evidence="9">
    <location>
        <begin position="516"/>
        <end position="722"/>
    </location>
</feature>
<dbReference type="AlphaFoldDB" id="A0A4P9Z3G9"/>
<dbReference type="PANTHER" id="PTHR11757:SF19">
    <property type="entry name" value="PROLYL ENDOPEPTIDASE-LIKE"/>
    <property type="match status" value="1"/>
</dbReference>
<evidence type="ECO:0000259" key="9">
    <source>
        <dbReference type="Pfam" id="PF00326"/>
    </source>
</evidence>
<dbReference type="SUPFAM" id="SSF50993">
    <property type="entry name" value="Peptidase/esterase 'gauge' domain"/>
    <property type="match status" value="1"/>
</dbReference>
<evidence type="ECO:0000259" key="10">
    <source>
        <dbReference type="Pfam" id="PF02897"/>
    </source>
</evidence>
<keyword evidence="12" id="KW-1185">Reference proteome</keyword>
<protein>
    <recommendedName>
        <fullName evidence="6">Prolyl endopeptidase</fullName>
        <ecNumber evidence="6">3.4.21.-</ecNumber>
    </recommendedName>
</protein>
<reference evidence="12" key="1">
    <citation type="journal article" date="2018" name="Nat. Microbiol.">
        <title>Leveraging single-cell genomics to expand the fungal tree of life.</title>
        <authorList>
            <person name="Ahrendt S.R."/>
            <person name="Quandt C.A."/>
            <person name="Ciobanu D."/>
            <person name="Clum A."/>
            <person name="Salamov A."/>
            <person name="Andreopoulos B."/>
            <person name="Cheng J.F."/>
            <person name="Woyke T."/>
            <person name="Pelin A."/>
            <person name="Henrissat B."/>
            <person name="Reynolds N.K."/>
            <person name="Benny G.L."/>
            <person name="Smith M.E."/>
            <person name="James T.Y."/>
            <person name="Grigoriev I.V."/>
        </authorList>
    </citation>
    <scope>NUCLEOTIDE SEQUENCE [LARGE SCALE GENOMIC DNA]</scope>
    <source>
        <strain evidence="12">Benny S71-1</strain>
    </source>
</reference>
<evidence type="ECO:0000256" key="7">
    <source>
        <dbReference type="SAM" id="MobiDB-lite"/>
    </source>
</evidence>
<feature type="chain" id="PRO_5020219908" description="Prolyl endopeptidase" evidence="8">
    <location>
        <begin position="24"/>
        <end position="741"/>
    </location>
</feature>
<keyword evidence="2 6" id="KW-0645">Protease</keyword>
<evidence type="ECO:0000256" key="8">
    <source>
        <dbReference type="SAM" id="SignalP"/>
    </source>
</evidence>
<proteinExistence type="inferred from homology"/>